<keyword evidence="1 4" id="KW-0808">Transferase</keyword>
<evidence type="ECO:0000256" key="1">
    <source>
        <dbReference type="ARBA" id="ARBA00022679"/>
    </source>
</evidence>
<evidence type="ECO:0000313" key="5">
    <source>
        <dbReference type="Proteomes" id="UP000317893"/>
    </source>
</evidence>
<dbReference type="InterPro" id="IPR037359">
    <property type="entry name" value="NST/OST"/>
</dbReference>
<dbReference type="InterPro" id="IPR027417">
    <property type="entry name" value="P-loop_NTPase"/>
</dbReference>
<dbReference type="Gene3D" id="3.40.50.300">
    <property type="entry name" value="P-loop containing nucleotide triphosphate hydrolases"/>
    <property type="match status" value="1"/>
</dbReference>
<keyword evidence="5" id="KW-1185">Reference proteome</keyword>
<evidence type="ECO:0000256" key="2">
    <source>
        <dbReference type="ARBA" id="ARBA00023180"/>
    </source>
</evidence>
<accession>A0A542E1I5</accession>
<dbReference type="OrthoDB" id="4508169at2"/>
<sequence length="291" mass="32891">MPAPARHGALRRRERTRLRRAYTTTRAWARSLAPGVGTSLPDVVVIGGQRCGTTSLFRYLAAHPDVVTPRSKELNALSLHYGKGPGWYAGHFPAVLPHQRAMEASPLYLADPRVPARAAERLPDALFVALLRDPVERAYSHYLHNLEYAAESLSFVDALDAEPERIAHARRLGLGSRRGIELFRNASYVTRGRYADQLERWLSFVPREQLLVVRSEDFFADPATTYDEVLERVGLPAFDGVEFQRTNHWDDTRETQLTPAVRARLEEELAESDERLTALLGWTHGWSRLTA</sequence>
<dbReference type="AlphaFoldDB" id="A0A542E1I5"/>
<dbReference type="GO" id="GO:0008146">
    <property type="term" value="F:sulfotransferase activity"/>
    <property type="evidence" value="ECO:0007669"/>
    <property type="project" value="InterPro"/>
</dbReference>
<dbReference type="SUPFAM" id="SSF52540">
    <property type="entry name" value="P-loop containing nucleoside triphosphate hydrolases"/>
    <property type="match status" value="1"/>
</dbReference>
<comment type="caution">
    <text evidence="4">The sequence shown here is derived from an EMBL/GenBank/DDBJ whole genome shotgun (WGS) entry which is preliminary data.</text>
</comment>
<dbReference type="InterPro" id="IPR000863">
    <property type="entry name" value="Sulfotransferase_dom"/>
</dbReference>
<dbReference type="EMBL" id="VFMN01000001">
    <property type="protein sequence ID" value="TQJ09203.1"/>
    <property type="molecule type" value="Genomic_DNA"/>
</dbReference>
<dbReference type="RefSeq" id="WP_141848611.1">
    <property type="nucleotide sequence ID" value="NZ_BAAAPR010000005.1"/>
</dbReference>
<dbReference type="PANTHER" id="PTHR10605:SF56">
    <property type="entry name" value="BIFUNCTIONAL HEPARAN SULFATE N-DEACETYLASE_N-SULFOTRANSFERASE"/>
    <property type="match status" value="1"/>
</dbReference>
<protein>
    <submittedName>
        <fullName evidence="4">Sulfotransferase domain-containing protein</fullName>
    </submittedName>
</protein>
<gene>
    <name evidence="4" type="ORF">FB458_2311</name>
</gene>
<proteinExistence type="predicted"/>
<name>A0A542E1I5_9MICO</name>
<evidence type="ECO:0000259" key="3">
    <source>
        <dbReference type="Pfam" id="PF00685"/>
    </source>
</evidence>
<feature type="domain" description="Sulfotransferase" evidence="3">
    <location>
        <begin position="41"/>
        <end position="238"/>
    </location>
</feature>
<dbReference type="Proteomes" id="UP000317893">
    <property type="component" value="Unassembled WGS sequence"/>
</dbReference>
<organism evidence="4 5">
    <name type="scientific">Lapillicoccus jejuensis</name>
    <dbReference type="NCBI Taxonomy" id="402171"/>
    <lineage>
        <taxon>Bacteria</taxon>
        <taxon>Bacillati</taxon>
        <taxon>Actinomycetota</taxon>
        <taxon>Actinomycetes</taxon>
        <taxon>Micrococcales</taxon>
        <taxon>Intrasporangiaceae</taxon>
        <taxon>Lapillicoccus</taxon>
    </lineage>
</organism>
<dbReference type="Pfam" id="PF00685">
    <property type="entry name" value="Sulfotransfer_1"/>
    <property type="match status" value="1"/>
</dbReference>
<reference evidence="4 5" key="1">
    <citation type="submission" date="2019-06" db="EMBL/GenBank/DDBJ databases">
        <title>Sequencing the genomes of 1000 actinobacteria strains.</title>
        <authorList>
            <person name="Klenk H.-P."/>
        </authorList>
    </citation>
    <scope>NUCLEOTIDE SEQUENCE [LARGE SCALE GENOMIC DNA]</scope>
    <source>
        <strain evidence="4 5">DSM 18607</strain>
    </source>
</reference>
<evidence type="ECO:0000313" key="4">
    <source>
        <dbReference type="EMBL" id="TQJ09203.1"/>
    </source>
</evidence>
<keyword evidence="2" id="KW-0325">Glycoprotein</keyword>
<dbReference type="PANTHER" id="PTHR10605">
    <property type="entry name" value="HEPARAN SULFATE SULFOTRANSFERASE"/>
    <property type="match status" value="1"/>
</dbReference>